<evidence type="ECO:0000313" key="8">
    <source>
        <dbReference type="Proteomes" id="UP001044222"/>
    </source>
</evidence>
<dbReference type="SMART" id="SM00336">
    <property type="entry name" value="BBOX"/>
    <property type="match status" value="2"/>
</dbReference>
<accession>A0A9D3MTJ5</accession>
<name>A0A9D3MTJ5_ANGAN</name>
<gene>
    <name evidence="7" type="ORF">ANANG_G00028300</name>
</gene>
<dbReference type="Gene3D" id="4.10.830.40">
    <property type="match status" value="1"/>
</dbReference>
<keyword evidence="2 4" id="KW-0863">Zinc-finger</keyword>
<dbReference type="PROSITE" id="PS50119">
    <property type="entry name" value="ZF_BBOX"/>
    <property type="match status" value="1"/>
</dbReference>
<dbReference type="PANTHER" id="PTHR25465:SF10">
    <property type="entry name" value="TRIPARTITE MOTIF-CONTAINING PROTEIN 16-RELATED"/>
    <property type="match status" value="1"/>
</dbReference>
<keyword evidence="3" id="KW-0862">Zinc</keyword>
<feature type="region of interest" description="Disordered" evidence="5">
    <location>
        <begin position="1"/>
        <end position="37"/>
    </location>
</feature>
<sequence length="249" mass="27199">MSPVHLCTPGMAGAEESGGSGSSTEAERSDKIKGDLEKPNMWDNVPLLLTSASGQLTRLSLGARLSLGTEAWRSPAEAPEEPAQDVLGPDDVVCDSCIENPRRALKSCLTCLVSYCQAHLRPHLENPKFQSHRLVEPLRDIERRTCEAHRRPLEFYCRADACCVCSDCAAEEHRGHKTAPVRDARREIEKELSNKQREMLKTMTAAENAINKLQTNTVSIAVSHRFPPAIFTEGALPGLTAINGACVSP</sequence>
<dbReference type="SUPFAM" id="SSF57845">
    <property type="entry name" value="B-box zinc-binding domain"/>
    <property type="match status" value="1"/>
</dbReference>
<dbReference type="EMBL" id="JAFIRN010000002">
    <property type="protein sequence ID" value="KAG5853656.1"/>
    <property type="molecule type" value="Genomic_DNA"/>
</dbReference>
<proteinExistence type="predicted"/>
<keyword evidence="8" id="KW-1185">Reference proteome</keyword>
<dbReference type="InterPro" id="IPR051051">
    <property type="entry name" value="E3_ubiq-ligase_TRIM/RNF"/>
</dbReference>
<protein>
    <recommendedName>
        <fullName evidence="6">B box-type domain-containing protein</fullName>
    </recommendedName>
</protein>
<reference evidence="7" key="1">
    <citation type="submission" date="2021-01" db="EMBL/GenBank/DDBJ databases">
        <title>A chromosome-scale assembly of European eel, Anguilla anguilla.</title>
        <authorList>
            <person name="Henkel C."/>
            <person name="Jong-Raadsen S.A."/>
            <person name="Dufour S."/>
            <person name="Weltzien F.-A."/>
            <person name="Palstra A.P."/>
            <person name="Pelster B."/>
            <person name="Spaink H.P."/>
            <person name="Van Den Thillart G.E."/>
            <person name="Jansen H."/>
            <person name="Zahm M."/>
            <person name="Klopp C."/>
            <person name="Cedric C."/>
            <person name="Louis A."/>
            <person name="Berthelot C."/>
            <person name="Parey E."/>
            <person name="Roest Crollius H."/>
            <person name="Montfort J."/>
            <person name="Robinson-Rechavi M."/>
            <person name="Bucao C."/>
            <person name="Bouchez O."/>
            <person name="Gislard M."/>
            <person name="Lluch J."/>
            <person name="Milhes M."/>
            <person name="Lampietro C."/>
            <person name="Lopez Roques C."/>
            <person name="Donnadieu C."/>
            <person name="Braasch I."/>
            <person name="Desvignes T."/>
            <person name="Postlethwait J."/>
            <person name="Bobe J."/>
            <person name="Guiguen Y."/>
            <person name="Dirks R."/>
        </authorList>
    </citation>
    <scope>NUCLEOTIDE SEQUENCE</scope>
    <source>
        <strain evidence="7">Tag_6206</strain>
        <tissue evidence="7">Liver</tissue>
    </source>
</reference>
<dbReference type="PANTHER" id="PTHR25465">
    <property type="entry name" value="B-BOX DOMAIN CONTAINING"/>
    <property type="match status" value="1"/>
</dbReference>
<evidence type="ECO:0000256" key="2">
    <source>
        <dbReference type="ARBA" id="ARBA00022771"/>
    </source>
</evidence>
<evidence type="ECO:0000256" key="5">
    <source>
        <dbReference type="SAM" id="MobiDB-lite"/>
    </source>
</evidence>
<evidence type="ECO:0000256" key="4">
    <source>
        <dbReference type="PROSITE-ProRule" id="PRU00024"/>
    </source>
</evidence>
<dbReference type="Pfam" id="PF00643">
    <property type="entry name" value="zf-B_box"/>
    <property type="match status" value="1"/>
</dbReference>
<dbReference type="InterPro" id="IPR000315">
    <property type="entry name" value="Znf_B-box"/>
</dbReference>
<evidence type="ECO:0000256" key="1">
    <source>
        <dbReference type="ARBA" id="ARBA00022723"/>
    </source>
</evidence>
<feature type="compositionally biased region" description="Basic and acidic residues" evidence="5">
    <location>
        <begin position="25"/>
        <end position="37"/>
    </location>
</feature>
<dbReference type="CDD" id="cd19769">
    <property type="entry name" value="Bbox2_TRIM16-like"/>
    <property type="match status" value="1"/>
</dbReference>
<dbReference type="GO" id="GO:0008270">
    <property type="term" value="F:zinc ion binding"/>
    <property type="evidence" value="ECO:0007669"/>
    <property type="project" value="UniProtKB-KW"/>
</dbReference>
<feature type="domain" description="B box-type" evidence="6">
    <location>
        <begin position="141"/>
        <end position="181"/>
    </location>
</feature>
<evidence type="ECO:0000256" key="3">
    <source>
        <dbReference type="ARBA" id="ARBA00022833"/>
    </source>
</evidence>
<dbReference type="Gene3D" id="3.30.160.60">
    <property type="entry name" value="Classic Zinc Finger"/>
    <property type="match status" value="1"/>
</dbReference>
<organism evidence="7 8">
    <name type="scientific">Anguilla anguilla</name>
    <name type="common">European freshwater eel</name>
    <name type="synonym">Muraena anguilla</name>
    <dbReference type="NCBI Taxonomy" id="7936"/>
    <lineage>
        <taxon>Eukaryota</taxon>
        <taxon>Metazoa</taxon>
        <taxon>Chordata</taxon>
        <taxon>Craniata</taxon>
        <taxon>Vertebrata</taxon>
        <taxon>Euteleostomi</taxon>
        <taxon>Actinopterygii</taxon>
        <taxon>Neopterygii</taxon>
        <taxon>Teleostei</taxon>
        <taxon>Anguilliformes</taxon>
        <taxon>Anguillidae</taxon>
        <taxon>Anguilla</taxon>
    </lineage>
</organism>
<dbReference type="Proteomes" id="UP001044222">
    <property type="component" value="Unassembled WGS sequence"/>
</dbReference>
<dbReference type="AlphaFoldDB" id="A0A9D3MTJ5"/>
<evidence type="ECO:0000313" key="7">
    <source>
        <dbReference type="EMBL" id="KAG5853656.1"/>
    </source>
</evidence>
<keyword evidence="1" id="KW-0479">Metal-binding</keyword>
<evidence type="ECO:0000259" key="6">
    <source>
        <dbReference type="PROSITE" id="PS50119"/>
    </source>
</evidence>
<comment type="caution">
    <text evidence="7">The sequence shown here is derived from an EMBL/GenBank/DDBJ whole genome shotgun (WGS) entry which is preliminary data.</text>
</comment>